<keyword evidence="2" id="KW-0479">Metal-binding</keyword>
<dbReference type="InterPro" id="IPR017896">
    <property type="entry name" value="4Fe4S_Fe-S-bd"/>
</dbReference>
<keyword evidence="1" id="KW-0004">4Fe-4S</keyword>
<dbReference type="SUPFAM" id="SSF54862">
    <property type="entry name" value="4Fe-4S ferredoxins"/>
    <property type="match status" value="1"/>
</dbReference>
<reference evidence="6 7" key="1">
    <citation type="submission" date="2016-09" db="EMBL/GenBank/DDBJ databases">
        <authorList>
            <person name="Capua I."/>
            <person name="De Benedictis P."/>
            <person name="Joannis T."/>
            <person name="Lombin L.H."/>
            <person name="Cattoli G."/>
        </authorList>
    </citation>
    <scope>NUCLEOTIDE SEQUENCE [LARGE SCALE GENOMIC DNA]</scope>
    <source>
        <strain evidence="6 7">A7P-90m</strain>
    </source>
</reference>
<feature type="domain" description="4Fe-4S ferredoxin-type" evidence="5">
    <location>
        <begin position="214"/>
        <end position="241"/>
    </location>
</feature>
<protein>
    <submittedName>
        <fullName evidence="6">Flavodoxin</fullName>
    </submittedName>
</protein>
<dbReference type="RefSeq" id="WP_092435081.1">
    <property type="nucleotide sequence ID" value="NZ_FMYP01000004.1"/>
</dbReference>
<dbReference type="PANTHER" id="PTHR24960">
    <property type="entry name" value="PHOTOSYSTEM I IRON-SULFUR CENTER-RELATED"/>
    <property type="match status" value="1"/>
</dbReference>
<dbReference type="GO" id="GO:0046872">
    <property type="term" value="F:metal ion binding"/>
    <property type="evidence" value="ECO:0007669"/>
    <property type="project" value="UniProtKB-KW"/>
</dbReference>
<dbReference type="PROSITE" id="PS00198">
    <property type="entry name" value="4FE4S_FER_1"/>
    <property type="match status" value="1"/>
</dbReference>
<organism evidence="6 7">
    <name type="scientific">Williamwhitmania taraxaci</name>
    <dbReference type="NCBI Taxonomy" id="1640674"/>
    <lineage>
        <taxon>Bacteria</taxon>
        <taxon>Pseudomonadati</taxon>
        <taxon>Bacteroidota</taxon>
        <taxon>Bacteroidia</taxon>
        <taxon>Bacteroidales</taxon>
        <taxon>Williamwhitmaniaceae</taxon>
        <taxon>Williamwhitmania</taxon>
    </lineage>
</organism>
<evidence type="ECO:0000256" key="1">
    <source>
        <dbReference type="ARBA" id="ARBA00022485"/>
    </source>
</evidence>
<dbReference type="GO" id="GO:0051539">
    <property type="term" value="F:4 iron, 4 sulfur cluster binding"/>
    <property type="evidence" value="ECO:0007669"/>
    <property type="project" value="UniProtKB-KW"/>
</dbReference>
<accession>A0A1G6GW27</accession>
<dbReference type="STRING" id="1640674.SAMN05216323_100479"/>
<keyword evidence="3" id="KW-0408">Iron</keyword>
<name>A0A1G6GW27_9BACT</name>
<dbReference type="InterPro" id="IPR050157">
    <property type="entry name" value="PSI_iron-sulfur_center"/>
</dbReference>
<keyword evidence="7" id="KW-1185">Reference proteome</keyword>
<dbReference type="Gene3D" id="3.40.50.360">
    <property type="match status" value="1"/>
</dbReference>
<dbReference type="AlphaFoldDB" id="A0A1G6GW27"/>
<evidence type="ECO:0000256" key="2">
    <source>
        <dbReference type="ARBA" id="ARBA00022723"/>
    </source>
</evidence>
<evidence type="ECO:0000313" key="7">
    <source>
        <dbReference type="Proteomes" id="UP000199452"/>
    </source>
</evidence>
<dbReference type="NCBIfam" id="NF038196">
    <property type="entry name" value="ferrodoxin_EFR1"/>
    <property type="match status" value="1"/>
</dbReference>
<proteinExistence type="predicted"/>
<evidence type="ECO:0000256" key="4">
    <source>
        <dbReference type="ARBA" id="ARBA00023014"/>
    </source>
</evidence>
<dbReference type="Gene3D" id="3.30.70.20">
    <property type="match status" value="1"/>
</dbReference>
<evidence type="ECO:0000256" key="3">
    <source>
        <dbReference type="ARBA" id="ARBA00023004"/>
    </source>
</evidence>
<evidence type="ECO:0000313" key="6">
    <source>
        <dbReference type="EMBL" id="SDB86073.1"/>
    </source>
</evidence>
<dbReference type="InterPro" id="IPR047964">
    <property type="entry name" value="EFR1-like"/>
</dbReference>
<dbReference type="InterPro" id="IPR029039">
    <property type="entry name" value="Flavoprotein-like_sf"/>
</dbReference>
<dbReference type="SUPFAM" id="SSF52218">
    <property type="entry name" value="Flavoproteins"/>
    <property type="match status" value="1"/>
</dbReference>
<feature type="domain" description="4Fe-4S ferredoxin-type" evidence="5">
    <location>
        <begin position="184"/>
        <end position="213"/>
    </location>
</feature>
<evidence type="ECO:0000259" key="5">
    <source>
        <dbReference type="PROSITE" id="PS51379"/>
    </source>
</evidence>
<dbReference type="Proteomes" id="UP000199452">
    <property type="component" value="Unassembled WGS sequence"/>
</dbReference>
<dbReference type="PANTHER" id="PTHR24960:SF80">
    <property type="entry name" value="FERREDOXIN"/>
    <property type="match status" value="1"/>
</dbReference>
<dbReference type="EMBL" id="FMYP01000004">
    <property type="protein sequence ID" value="SDB86073.1"/>
    <property type="molecule type" value="Genomic_DNA"/>
</dbReference>
<keyword evidence="4" id="KW-0411">Iron-sulfur</keyword>
<sequence>MESLRLIYYSPTGTTQTIVREIGQNLGLKLVSEINIAKNRITTAIDSSSSCLTIIGMPVYGGRLPLTAIESLKQLRSNNSPVVIVVVYGNRHFDDALLELKEIVSSSGFSVIAGAAFIGEHSYSTRLKPIAQNRPDKQDIEKCKVFAQMIIEKTTNAPIECKPAEPFIPGSYPYKERRQFPATIQPIVNNDLCILCGICIDACPTSAITISQTVIPNGELCTLCCACVKQCPQGALTLNHPLLEPIKENLFLNFSVRKEPQFFV</sequence>
<dbReference type="Pfam" id="PF00037">
    <property type="entry name" value="Fer4"/>
    <property type="match status" value="1"/>
</dbReference>
<dbReference type="OrthoDB" id="9813995at2"/>
<gene>
    <name evidence="6" type="ORF">SAMN05216323_100479</name>
</gene>
<dbReference type="PROSITE" id="PS51379">
    <property type="entry name" value="4FE4S_FER_2"/>
    <property type="match status" value="2"/>
</dbReference>
<dbReference type="InterPro" id="IPR017900">
    <property type="entry name" value="4Fe4S_Fe_S_CS"/>
</dbReference>